<comment type="caution">
    <text evidence="3">The sequence shown here is derived from an EMBL/GenBank/DDBJ whole genome shotgun (WGS) entry which is preliminary data.</text>
</comment>
<feature type="transmembrane region" description="Helical" evidence="2">
    <location>
        <begin position="105"/>
        <end position="127"/>
    </location>
</feature>
<dbReference type="RefSeq" id="WP_377548062.1">
    <property type="nucleotide sequence ID" value="NZ_JBHSBN010000013.1"/>
</dbReference>
<feature type="compositionally biased region" description="Low complexity" evidence="1">
    <location>
        <begin position="154"/>
        <end position="180"/>
    </location>
</feature>
<dbReference type="InterPro" id="IPR019051">
    <property type="entry name" value="Trp_biosyn_TM_oprn/chp"/>
</dbReference>
<keyword evidence="2" id="KW-0812">Transmembrane</keyword>
<evidence type="ECO:0000256" key="2">
    <source>
        <dbReference type="SAM" id="Phobius"/>
    </source>
</evidence>
<proteinExistence type="predicted"/>
<dbReference type="Pfam" id="PF09534">
    <property type="entry name" value="Trp_oprn_chp"/>
    <property type="match status" value="1"/>
</dbReference>
<feature type="region of interest" description="Disordered" evidence="1">
    <location>
        <begin position="137"/>
        <end position="206"/>
    </location>
</feature>
<accession>A0ABV8KR78</accession>
<protein>
    <submittedName>
        <fullName evidence="3">Trp biosynthesis-associated membrane protein</fullName>
    </submittedName>
</protein>
<feature type="compositionally biased region" description="Basic and acidic residues" evidence="1">
    <location>
        <begin position="181"/>
        <end position="206"/>
    </location>
</feature>
<feature type="transmembrane region" description="Helical" evidence="2">
    <location>
        <begin position="75"/>
        <end position="93"/>
    </location>
</feature>
<keyword evidence="2" id="KW-0472">Membrane</keyword>
<name>A0ABV8KR78_9ACTN</name>
<dbReference type="EMBL" id="JBHSBN010000013">
    <property type="protein sequence ID" value="MFC4108131.1"/>
    <property type="molecule type" value="Genomic_DNA"/>
</dbReference>
<feature type="transmembrane region" description="Helical" evidence="2">
    <location>
        <begin position="49"/>
        <end position="68"/>
    </location>
</feature>
<evidence type="ECO:0000313" key="3">
    <source>
        <dbReference type="EMBL" id="MFC4108131.1"/>
    </source>
</evidence>
<keyword evidence="4" id="KW-1185">Reference proteome</keyword>
<keyword evidence="2" id="KW-1133">Transmembrane helix</keyword>
<evidence type="ECO:0000256" key="1">
    <source>
        <dbReference type="SAM" id="MobiDB-lite"/>
    </source>
</evidence>
<reference evidence="4" key="1">
    <citation type="journal article" date="2019" name="Int. J. Syst. Evol. Microbiol.">
        <title>The Global Catalogue of Microorganisms (GCM) 10K type strain sequencing project: providing services to taxonomists for standard genome sequencing and annotation.</title>
        <authorList>
            <consortium name="The Broad Institute Genomics Platform"/>
            <consortium name="The Broad Institute Genome Sequencing Center for Infectious Disease"/>
            <person name="Wu L."/>
            <person name="Ma J."/>
        </authorList>
    </citation>
    <scope>NUCLEOTIDE SEQUENCE [LARGE SCALE GENOMIC DNA]</scope>
    <source>
        <strain evidence="4">2902at01</strain>
    </source>
</reference>
<gene>
    <name evidence="3" type="ORF">ACFOX0_19640</name>
</gene>
<sequence length="206" mass="20924">MLTYAVLLCLVGAGLALATASRTWSVEVTARPVPLPEVRVTRTGAALLPWLPALALVGLAGAGALLATRGLPRRLLGVLLALVGLGVTVGGGHGLTGLDRGSASALWPVGCAIGGVLLALGGALTAVRSRDWPTMGARYQRAGTPDPARPPLADPTARAADPSARAADPTARAADPSAPAADRRLDNRRTVEAWDALDRGEDPTAD</sequence>
<dbReference type="Proteomes" id="UP001595868">
    <property type="component" value="Unassembled WGS sequence"/>
</dbReference>
<organism evidence="3 4">
    <name type="scientific">Micromonospora zhanjiangensis</name>
    <dbReference type="NCBI Taxonomy" id="1522057"/>
    <lineage>
        <taxon>Bacteria</taxon>
        <taxon>Bacillati</taxon>
        <taxon>Actinomycetota</taxon>
        <taxon>Actinomycetes</taxon>
        <taxon>Micromonosporales</taxon>
        <taxon>Micromonosporaceae</taxon>
        <taxon>Micromonospora</taxon>
    </lineage>
</organism>
<evidence type="ECO:0000313" key="4">
    <source>
        <dbReference type="Proteomes" id="UP001595868"/>
    </source>
</evidence>